<dbReference type="EMBL" id="CP034437">
    <property type="protein sequence ID" value="AZN39544.1"/>
    <property type="molecule type" value="Genomic_DNA"/>
</dbReference>
<dbReference type="CDD" id="cd00093">
    <property type="entry name" value="HTH_XRE"/>
    <property type="match status" value="1"/>
</dbReference>
<dbReference type="OrthoDB" id="5461347at2"/>
<dbReference type="AlphaFoldDB" id="A0A3Q8X3F9"/>
<feature type="domain" description="HTH cro/C1-type" evidence="2">
    <location>
        <begin position="11"/>
        <end position="65"/>
    </location>
</feature>
<reference evidence="4" key="1">
    <citation type="submission" date="2018-12" db="EMBL/GenBank/DDBJ databases">
        <title>Genome sequence of Peanibacillus sp.</title>
        <authorList>
            <person name="Subramani G."/>
            <person name="Srinivasan S."/>
            <person name="Kim M.K."/>
        </authorList>
    </citation>
    <scope>NUCLEOTIDE SEQUENCE [LARGE SCALE GENOMIC DNA]</scope>
    <source>
        <strain evidence="4">18JY67-1</strain>
    </source>
</reference>
<sequence>MKLEKIFGQLLKQHRMEFGLSQEELAFQAELDRTFISLLENGKRQPTLNTIFSLCEALHLKPSEILKEVEDAFNKR</sequence>
<dbReference type="PANTHER" id="PTHR46797">
    <property type="entry name" value="HTH-TYPE TRANSCRIPTIONAL REGULATOR"/>
    <property type="match status" value="1"/>
</dbReference>
<evidence type="ECO:0000313" key="3">
    <source>
        <dbReference type="EMBL" id="AZN39544.1"/>
    </source>
</evidence>
<evidence type="ECO:0000313" key="4">
    <source>
        <dbReference type="Proteomes" id="UP000272528"/>
    </source>
</evidence>
<evidence type="ECO:0000259" key="2">
    <source>
        <dbReference type="PROSITE" id="PS50943"/>
    </source>
</evidence>
<dbReference type="SUPFAM" id="SSF47413">
    <property type="entry name" value="lambda repressor-like DNA-binding domains"/>
    <property type="match status" value="1"/>
</dbReference>
<dbReference type="KEGG" id="palb:EJC50_07615"/>
<dbReference type="PANTHER" id="PTHR46797:SF1">
    <property type="entry name" value="METHYLPHOSPHONATE SYNTHASE"/>
    <property type="match status" value="1"/>
</dbReference>
<keyword evidence="4" id="KW-1185">Reference proteome</keyword>
<gene>
    <name evidence="3" type="ORF">EJC50_07615</name>
</gene>
<organism evidence="3 4">
    <name type="scientific">Paenibacillus albus</name>
    <dbReference type="NCBI Taxonomy" id="2495582"/>
    <lineage>
        <taxon>Bacteria</taxon>
        <taxon>Bacillati</taxon>
        <taxon>Bacillota</taxon>
        <taxon>Bacilli</taxon>
        <taxon>Bacillales</taxon>
        <taxon>Paenibacillaceae</taxon>
        <taxon>Paenibacillus</taxon>
    </lineage>
</organism>
<accession>A0A3Q8X3F9</accession>
<dbReference type="SMART" id="SM00530">
    <property type="entry name" value="HTH_XRE"/>
    <property type="match status" value="1"/>
</dbReference>
<dbReference type="InterPro" id="IPR010982">
    <property type="entry name" value="Lambda_DNA-bd_dom_sf"/>
</dbReference>
<dbReference type="GO" id="GO:0003700">
    <property type="term" value="F:DNA-binding transcription factor activity"/>
    <property type="evidence" value="ECO:0007669"/>
    <property type="project" value="TreeGrafter"/>
</dbReference>
<dbReference type="GO" id="GO:0005829">
    <property type="term" value="C:cytosol"/>
    <property type="evidence" value="ECO:0007669"/>
    <property type="project" value="TreeGrafter"/>
</dbReference>
<proteinExistence type="predicted"/>
<dbReference type="Proteomes" id="UP000272528">
    <property type="component" value="Chromosome"/>
</dbReference>
<keyword evidence="1" id="KW-0238">DNA-binding</keyword>
<dbReference type="RefSeq" id="WP_126014218.1">
    <property type="nucleotide sequence ID" value="NZ_CP034437.1"/>
</dbReference>
<dbReference type="PROSITE" id="PS50943">
    <property type="entry name" value="HTH_CROC1"/>
    <property type="match status" value="1"/>
</dbReference>
<dbReference type="InterPro" id="IPR001387">
    <property type="entry name" value="Cro/C1-type_HTH"/>
</dbReference>
<dbReference type="InterPro" id="IPR050807">
    <property type="entry name" value="TransReg_Diox_bact_type"/>
</dbReference>
<evidence type="ECO:0000256" key="1">
    <source>
        <dbReference type="ARBA" id="ARBA00023125"/>
    </source>
</evidence>
<dbReference type="GO" id="GO:0003677">
    <property type="term" value="F:DNA binding"/>
    <property type="evidence" value="ECO:0007669"/>
    <property type="project" value="UniProtKB-KW"/>
</dbReference>
<protein>
    <submittedName>
        <fullName evidence="3">XRE family transcriptional regulator</fullName>
    </submittedName>
</protein>
<name>A0A3Q8X3F9_9BACL</name>
<dbReference type="Pfam" id="PF01381">
    <property type="entry name" value="HTH_3"/>
    <property type="match status" value="1"/>
</dbReference>
<dbReference type="Gene3D" id="1.10.260.40">
    <property type="entry name" value="lambda repressor-like DNA-binding domains"/>
    <property type="match status" value="1"/>
</dbReference>